<organism evidence="17">
    <name type="scientific">Zea mays</name>
    <name type="common">Maize</name>
    <dbReference type="NCBI Taxonomy" id="4577"/>
    <lineage>
        <taxon>Eukaryota</taxon>
        <taxon>Viridiplantae</taxon>
        <taxon>Streptophyta</taxon>
        <taxon>Embryophyta</taxon>
        <taxon>Tracheophyta</taxon>
        <taxon>Spermatophyta</taxon>
        <taxon>Magnoliopsida</taxon>
        <taxon>Liliopsida</taxon>
        <taxon>Poales</taxon>
        <taxon>Poaceae</taxon>
        <taxon>PACMAD clade</taxon>
        <taxon>Panicoideae</taxon>
        <taxon>Andropogonodae</taxon>
        <taxon>Andropogoneae</taxon>
        <taxon>Tripsacinae</taxon>
        <taxon>Zea</taxon>
    </lineage>
</organism>
<dbReference type="PANTHER" id="PTHR47168">
    <property type="entry name" value="RING ZINC FINGER DOMAIN SUPERFAMILY PROTEIN-RELATED"/>
    <property type="match status" value="1"/>
</dbReference>
<evidence type="ECO:0000256" key="3">
    <source>
        <dbReference type="ARBA" id="ARBA00022692"/>
    </source>
</evidence>
<keyword evidence="17" id="KW-0675">Receptor</keyword>
<protein>
    <submittedName>
        <fullName evidence="17">Receptor homology region transmembrane domain-and RING domain-containing protein 2</fullName>
    </submittedName>
</protein>
<keyword evidence="7" id="KW-0862">Zinc</keyword>
<dbReference type="EMBL" id="CM000782">
    <property type="protein sequence ID" value="AQK78055.1"/>
    <property type="molecule type" value="Genomic_DNA"/>
</dbReference>
<keyword evidence="11" id="KW-1015">Disulfide bond</keyword>
<dbReference type="SUPFAM" id="SSF52025">
    <property type="entry name" value="PA domain"/>
    <property type="match status" value="1"/>
</dbReference>
<dbReference type="InterPro" id="IPR044744">
    <property type="entry name" value="ZNRF4/RNF13/RNF167_PA"/>
</dbReference>
<dbReference type="AlphaFoldDB" id="A0A1D6LDF7"/>
<feature type="domain" description="PA" evidence="16">
    <location>
        <begin position="61"/>
        <end position="117"/>
    </location>
</feature>
<dbReference type="GO" id="GO:0015031">
    <property type="term" value="P:protein transport"/>
    <property type="evidence" value="ECO:0007669"/>
    <property type="project" value="UniProtKB-KW"/>
</dbReference>
<keyword evidence="5 15" id="KW-0732">Signal</keyword>
<dbReference type="InterPro" id="IPR051653">
    <property type="entry name" value="E3_ligase_sorting_rcpt"/>
</dbReference>
<evidence type="ECO:0000256" key="5">
    <source>
        <dbReference type="ARBA" id="ARBA00022729"/>
    </source>
</evidence>
<dbReference type="GO" id="GO:0032586">
    <property type="term" value="C:protein storage vacuole membrane"/>
    <property type="evidence" value="ECO:0007669"/>
    <property type="project" value="UniProtKB-SubCell"/>
</dbReference>
<keyword evidence="4" id="KW-0479">Metal-binding</keyword>
<evidence type="ECO:0000256" key="7">
    <source>
        <dbReference type="ARBA" id="ARBA00022833"/>
    </source>
</evidence>
<keyword evidence="1" id="KW-0813">Transport</keyword>
<feature type="chain" id="PRO_5010806513" evidence="15">
    <location>
        <begin position="27"/>
        <end position="438"/>
    </location>
</feature>
<accession>A0A1D6LDF7</accession>
<keyword evidence="2" id="KW-0926">Vacuole</keyword>
<evidence type="ECO:0000256" key="11">
    <source>
        <dbReference type="ARBA" id="ARBA00023157"/>
    </source>
</evidence>
<keyword evidence="12" id="KW-0325">Glycoprotein</keyword>
<dbReference type="InterPro" id="IPR046450">
    <property type="entry name" value="PA_dom_sf"/>
</dbReference>
<dbReference type="EMBL" id="CM000782">
    <property type="protein sequence ID" value="AQK78054.1"/>
    <property type="molecule type" value="Genomic_DNA"/>
</dbReference>
<keyword evidence="10" id="KW-0472">Membrane</keyword>
<dbReference type="PANTHER" id="PTHR47168:SF5">
    <property type="entry name" value="RING-TYPE DOMAIN-CONTAINING PROTEIN"/>
    <property type="match status" value="1"/>
</dbReference>
<name>A0A1D6LDF7_MAIZE</name>
<dbReference type="Gene3D" id="3.50.30.30">
    <property type="match status" value="1"/>
</dbReference>
<dbReference type="ExpressionAtlas" id="A0A1D6LDF7">
    <property type="expression patterns" value="baseline and differential"/>
</dbReference>
<dbReference type="InterPro" id="IPR003137">
    <property type="entry name" value="PA_domain"/>
</dbReference>
<dbReference type="GO" id="GO:0012505">
    <property type="term" value="C:endomembrane system"/>
    <property type="evidence" value="ECO:0007669"/>
    <property type="project" value="UniProtKB-SubCell"/>
</dbReference>
<evidence type="ECO:0000259" key="16">
    <source>
        <dbReference type="Pfam" id="PF02225"/>
    </source>
</evidence>
<gene>
    <name evidence="17" type="ORF">ZEAMMB73_Zm00001d034998</name>
</gene>
<evidence type="ECO:0000256" key="12">
    <source>
        <dbReference type="ARBA" id="ARBA00023180"/>
    </source>
</evidence>
<keyword evidence="3 17" id="KW-0812">Transmembrane</keyword>
<evidence type="ECO:0000256" key="1">
    <source>
        <dbReference type="ARBA" id="ARBA00022448"/>
    </source>
</evidence>
<evidence type="ECO:0000256" key="13">
    <source>
        <dbReference type="ARBA" id="ARBA00046288"/>
    </source>
</evidence>
<dbReference type="Pfam" id="PF02225">
    <property type="entry name" value="PA"/>
    <property type="match status" value="1"/>
</dbReference>
<evidence type="ECO:0000313" key="17">
    <source>
        <dbReference type="EMBL" id="AQK78055.1"/>
    </source>
</evidence>
<dbReference type="GO" id="GO:0008270">
    <property type="term" value="F:zinc ion binding"/>
    <property type="evidence" value="ECO:0007669"/>
    <property type="project" value="UniProtKB-KW"/>
</dbReference>
<dbReference type="CDD" id="cd02123">
    <property type="entry name" value="PA_C_RZF_like"/>
    <property type="match status" value="1"/>
</dbReference>
<evidence type="ECO:0000256" key="15">
    <source>
        <dbReference type="SAM" id="SignalP"/>
    </source>
</evidence>
<dbReference type="FunFam" id="3.50.30.30:FF:000020">
    <property type="entry name" value="Receptor homology region transmembrane domain-and RING domain-containing protein 2"/>
    <property type="match status" value="1"/>
</dbReference>
<keyword evidence="6" id="KW-0863">Zinc-finger</keyword>
<sequence length="438" mass="48569">MASPRGRMSFPLRSFLMICLMAQLGASNVVLMANNTTLSFDDVEAIFTPAVKGSGVNGVLYAVEPMDACSPLKTKAIGGSVSPFALVIRGGCHFDDKVRNAQNAGFKAAVVYDTEDNGVLVSTACFFARRHQIRRDRARLPQTREFHGMNSRVPRSLCGPMAHLLENILPRMQAGRECWNTRPPCIRVDAFALIIRHSLTRTNRFGFLPVYSGSSSVSPQANQPASVTITVHIPQALRFGFQHPWHPYPQVSCKLIISYLHKWKQFGPRKHAVVSMASRFAPCICSLFVRWPPVPADPHQEYLCSARLALCLWISQPLRRLVAHVPWISELLLPWIFFRAAASLPEALHLVRHEPVHHGAPITATEPAAARWRLGKRSVSCCTIPSALLPAALSRFWHVVSVASRVLILHSCCKIHHFNIDGGSSKAPGREESYMAPN</sequence>
<keyword evidence="9" id="KW-1133">Transmembrane helix</keyword>
<evidence type="ECO:0000256" key="4">
    <source>
        <dbReference type="ARBA" id="ARBA00022723"/>
    </source>
</evidence>
<proteinExistence type="predicted"/>
<dbReference type="EMBL" id="CM000782">
    <property type="protein sequence ID" value="AQK78053.1"/>
    <property type="molecule type" value="Genomic_DNA"/>
</dbReference>
<reference evidence="17" key="1">
    <citation type="submission" date="2015-12" db="EMBL/GenBank/DDBJ databases">
        <title>Update maize B73 reference genome by single molecule sequencing technologies.</title>
        <authorList>
            <consortium name="Maize Genome Sequencing Project"/>
            <person name="Ware D."/>
        </authorList>
    </citation>
    <scope>NUCLEOTIDE SEQUENCE</scope>
    <source>
        <tissue evidence="17">Seedling</tissue>
    </source>
</reference>
<evidence type="ECO:0000256" key="14">
    <source>
        <dbReference type="ARBA" id="ARBA00060484"/>
    </source>
</evidence>
<keyword evidence="8" id="KW-0653">Protein transport</keyword>
<evidence type="ECO:0000256" key="2">
    <source>
        <dbReference type="ARBA" id="ARBA00022554"/>
    </source>
</evidence>
<evidence type="ECO:0000256" key="10">
    <source>
        <dbReference type="ARBA" id="ARBA00023136"/>
    </source>
</evidence>
<evidence type="ECO:0000256" key="8">
    <source>
        <dbReference type="ARBA" id="ARBA00022927"/>
    </source>
</evidence>
<comment type="subcellular location">
    <subcellularLocation>
        <location evidence="13">Endomembrane system</location>
        <topology evidence="13">Single-pass type I membrane protein</topology>
    </subcellularLocation>
    <subcellularLocation>
        <location evidence="14">Protein storage vacuole membrane</location>
    </subcellularLocation>
</comment>
<feature type="signal peptide" evidence="15">
    <location>
        <begin position="1"/>
        <end position="26"/>
    </location>
</feature>
<evidence type="ECO:0000256" key="9">
    <source>
        <dbReference type="ARBA" id="ARBA00022989"/>
    </source>
</evidence>
<evidence type="ECO:0000256" key="6">
    <source>
        <dbReference type="ARBA" id="ARBA00022771"/>
    </source>
</evidence>